<feature type="domain" description="SLH" evidence="4">
    <location>
        <begin position="1263"/>
        <end position="1322"/>
    </location>
</feature>
<sequence length="1375" mass="141709">MQRTKSKILSILLSLVMLLSLLPTTALAAAYPDHVRVFNESGTITSLSDGQYLAANNAASASDGYIDGTSYVARYEKSSGTLYLNDYHGLATEDSIFAAGDLNIVVESNSSFTTSTTATNPLRGIRADGGTLTISGTGTLTVTAKGNGTVYGISADKGVTISAPLDVQVGKVDSSQNGPVYGIHAQSGTISLPGNDMTVTATGGAENAYGVYNEAQTSSSAAGNGNITISGKLTVNLSGGSNYNRGISSQGGDITLNGATVKILGSYRYGIFNLKGNVVITNSPNVELTSTTSSSEGICTYDGGDLTIENSTVKVSVDTLAASLKGNVSIKDSTVELTSKYNHYEVIRTGNSSAVNTINLSTKGSVTLTASGEQTNAMISSPVSLGANTKCEKGKIDNDSYDGEYDGSSKTVLKFVHDAPASTANISLDKTGTVDFGSMEESYTAAPAAQTVIITNNGTAATGPLTIALDGANKTDFTLNKNSITDIAASGTDTFTVQPNPGLTAGIYNATVKVSGTGVTEQSFNVQFTVTPKITLIPRPTATAGLVYNGTEQTGVNESAGYTLIGTYKATNVGATSYTAVAKLNSNYKWSDGGNEDVTINWNIGQRTPTAADFNFTPPAYLTYDGNNKTASFTLTSPFTNSGAITVKYEKDGASVTETKDVGDYTVKIDVAAGDNFTAGSNLNNPAWTFSITRADQSAPTGLGVAAPTASGGKGKITGTTDKMEYSTDSSFTSPAGTTCTDTETEVATGTYYVRFKADSNHNAGATATVTVPAYSATPYSITVTNDGNGNASADKPSAVAGETVTLTATPSSGYVFDEWVEKNPTSLIIGTDGKFTMPSGNVSVKATFKGAALTGTASITGDLKYGAELTASLASTNNTGTLTYKWYRSGETTAIATNTTGKYTLVADDIDKTITVEITSSVQSGKIPSSATGTIEKADCPYAPTAFTLTFTPNADGTTFTATIPAFAGGEYSFDGMTYSPTTSTKIDCNPNTSYTGHARIAETSTHKASAPTSSTQTSPKLTVATPTFAPNGASGFTGTQSVTISCATAGAKIYYTTDGTDPTASSTEYTPALSLTSTTTVKAIAVKAGMNDSAIATATFTKYSGGGGGGGGSYTPSYTVSVDKTENGTITVSPKSASKGDAVTITVKPDKGYELDTLKVLDKNGDKVKLTEKNGKYTFTMPTGKVTVKGSFVEEAPVQIFKDVPVDAYYYEAVKWAAEKGITGGVGNGLFAPNQPCTRAQIVTFLWRAAGSPAPKSMSSFADVPADAFYAKAVAWAVENGITGGTGDGKFSPDATCTRAQSVTFLYRAAGSPKVSSSAEFGDVATNAYYADAVAWAAKNGITGGIGGGLFGSGNDCTRAQIVTFLYRNYQSK</sequence>
<dbReference type="Pfam" id="PF13290">
    <property type="entry name" value="CHB_HEX_C_1"/>
    <property type="match status" value="1"/>
</dbReference>
<dbReference type="Pfam" id="PF00395">
    <property type="entry name" value="SLH"/>
    <property type="match status" value="3"/>
</dbReference>
<reference evidence="5 6" key="1">
    <citation type="submission" date="2021-06" db="EMBL/GenBank/DDBJ databases">
        <authorList>
            <person name="Sun Q."/>
            <person name="Li D."/>
        </authorList>
    </citation>
    <scope>NUCLEOTIDE SEQUENCE [LARGE SCALE GENOMIC DNA]</scope>
    <source>
        <strain evidence="5 6">MSJ-2</strain>
    </source>
</reference>
<keyword evidence="1" id="KW-0677">Repeat</keyword>
<feature type="signal peptide" evidence="3">
    <location>
        <begin position="1"/>
        <end position="28"/>
    </location>
</feature>
<keyword evidence="6" id="KW-1185">Reference proteome</keyword>
<dbReference type="Pfam" id="PF18998">
    <property type="entry name" value="Flg_new_2"/>
    <property type="match status" value="2"/>
</dbReference>
<gene>
    <name evidence="5" type="ORF">KQI82_00745</name>
</gene>
<feature type="domain" description="SLH" evidence="4">
    <location>
        <begin position="1323"/>
        <end position="1375"/>
    </location>
</feature>
<feature type="domain" description="SLH" evidence="4">
    <location>
        <begin position="1199"/>
        <end position="1262"/>
    </location>
</feature>
<dbReference type="Proteomes" id="UP000787672">
    <property type="component" value="Unassembled WGS sequence"/>
</dbReference>
<feature type="region of interest" description="Disordered" evidence="2">
    <location>
        <begin position="703"/>
        <end position="739"/>
    </location>
</feature>
<feature type="compositionally biased region" description="Low complexity" evidence="2">
    <location>
        <begin position="1010"/>
        <end position="1021"/>
    </location>
</feature>
<comment type="caution">
    <text evidence="5">The sequence shown here is derived from an EMBL/GenBank/DDBJ whole genome shotgun (WGS) entry which is preliminary data.</text>
</comment>
<dbReference type="InterPro" id="IPR059177">
    <property type="entry name" value="GH29D-like_dom"/>
</dbReference>
<dbReference type="InterPro" id="IPR044060">
    <property type="entry name" value="Bacterial_rp_domain"/>
</dbReference>
<evidence type="ECO:0000256" key="2">
    <source>
        <dbReference type="SAM" id="MobiDB-lite"/>
    </source>
</evidence>
<dbReference type="EMBL" id="JAHLQN010000001">
    <property type="protein sequence ID" value="MBU5625461.1"/>
    <property type="molecule type" value="Genomic_DNA"/>
</dbReference>
<accession>A0ABS6F5B5</accession>
<proteinExistence type="predicted"/>
<evidence type="ECO:0000256" key="3">
    <source>
        <dbReference type="SAM" id="SignalP"/>
    </source>
</evidence>
<feature type="chain" id="PRO_5045565477" evidence="3">
    <location>
        <begin position="29"/>
        <end position="1375"/>
    </location>
</feature>
<evidence type="ECO:0000256" key="1">
    <source>
        <dbReference type="ARBA" id="ARBA00022737"/>
    </source>
</evidence>
<protein>
    <submittedName>
        <fullName evidence="5">S-layer homology domain-containing protein</fullName>
    </submittedName>
</protein>
<feature type="region of interest" description="Disordered" evidence="2">
    <location>
        <begin position="1005"/>
        <end position="1025"/>
    </location>
</feature>
<dbReference type="RefSeq" id="WP_216557318.1">
    <property type="nucleotide sequence ID" value="NZ_JAHLQN010000001.1"/>
</dbReference>
<evidence type="ECO:0000313" key="6">
    <source>
        <dbReference type="Proteomes" id="UP000787672"/>
    </source>
</evidence>
<organism evidence="5 6">
    <name type="scientific">Dysosmobacter acutus</name>
    <dbReference type="NCBI Taxonomy" id="2841504"/>
    <lineage>
        <taxon>Bacteria</taxon>
        <taxon>Bacillati</taxon>
        <taxon>Bacillota</taxon>
        <taxon>Clostridia</taxon>
        <taxon>Eubacteriales</taxon>
        <taxon>Oscillospiraceae</taxon>
        <taxon>Dysosmobacter</taxon>
    </lineage>
</organism>
<dbReference type="InterPro" id="IPR001119">
    <property type="entry name" value="SLH_dom"/>
</dbReference>
<evidence type="ECO:0000259" key="4">
    <source>
        <dbReference type="PROSITE" id="PS51272"/>
    </source>
</evidence>
<evidence type="ECO:0000313" key="5">
    <source>
        <dbReference type="EMBL" id="MBU5625461.1"/>
    </source>
</evidence>
<keyword evidence="3" id="KW-0732">Signal</keyword>
<dbReference type="PROSITE" id="PS51272">
    <property type="entry name" value="SLH"/>
    <property type="match status" value="3"/>
</dbReference>
<name>A0ABS6F5B5_9FIRM</name>